<proteinExistence type="predicted"/>
<feature type="signal peptide" evidence="1">
    <location>
        <begin position="1"/>
        <end position="21"/>
    </location>
</feature>
<feature type="chain" id="PRO_5002432314" evidence="1">
    <location>
        <begin position="22"/>
        <end position="39"/>
    </location>
</feature>
<reference evidence="2" key="1">
    <citation type="submission" date="2014-11" db="EMBL/GenBank/DDBJ databases">
        <authorList>
            <person name="Amaro Gonzalez C."/>
        </authorList>
    </citation>
    <scope>NUCLEOTIDE SEQUENCE</scope>
</reference>
<name>A0A0E9RAS6_ANGAN</name>
<accession>A0A0E9RAS6</accession>
<evidence type="ECO:0000256" key="1">
    <source>
        <dbReference type="SAM" id="SignalP"/>
    </source>
</evidence>
<dbReference type="AlphaFoldDB" id="A0A0E9RAS6"/>
<reference evidence="2" key="2">
    <citation type="journal article" date="2015" name="Fish Shellfish Immunol.">
        <title>Early steps in the European eel (Anguilla anguilla)-Vibrio vulnificus interaction in the gills: Role of the RtxA13 toxin.</title>
        <authorList>
            <person name="Callol A."/>
            <person name="Pajuelo D."/>
            <person name="Ebbesson L."/>
            <person name="Teles M."/>
            <person name="MacKenzie S."/>
            <person name="Amaro C."/>
        </authorList>
    </citation>
    <scope>NUCLEOTIDE SEQUENCE</scope>
</reference>
<organism evidence="2">
    <name type="scientific">Anguilla anguilla</name>
    <name type="common">European freshwater eel</name>
    <name type="synonym">Muraena anguilla</name>
    <dbReference type="NCBI Taxonomy" id="7936"/>
    <lineage>
        <taxon>Eukaryota</taxon>
        <taxon>Metazoa</taxon>
        <taxon>Chordata</taxon>
        <taxon>Craniata</taxon>
        <taxon>Vertebrata</taxon>
        <taxon>Euteleostomi</taxon>
        <taxon>Actinopterygii</taxon>
        <taxon>Neopterygii</taxon>
        <taxon>Teleostei</taxon>
        <taxon>Anguilliformes</taxon>
        <taxon>Anguillidae</taxon>
        <taxon>Anguilla</taxon>
    </lineage>
</organism>
<dbReference type="EMBL" id="GBXM01083139">
    <property type="protein sequence ID" value="JAH25438.1"/>
    <property type="molecule type" value="Transcribed_RNA"/>
</dbReference>
<evidence type="ECO:0000313" key="2">
    <source>
        <dbReference type="EMBL" id="JAH25438.1"/>
    </source>
</evidence>
<protein>
    <submittedName>
        <fullName evidence="2">Uncharacterized protein</fullName>
    </submittedName>
</protein>
<sequence>MCFSIMMCVTFFPFLSRGGWARARLARVGGRCYLNSGVV</sequence>
<keyword evidence="1" id="KW-0732">Signal</keyword>